<dbReference type="EMBL" id="LMTZ01000024">
    <property type="protein sequence ID" value="KST69481.1"/>
    <property type="molecule type" value="Genomic_DNA"/>
</dbReference>
<comment type="subcellular location">
    <subcellularLocation>
        <location evidence="1">Cell envelope</location>
    </subcellularLocation>
</comment>
<dbReference type="PANTHER" id="PTHR32347">
    <property type="entry name" value="EFFLUX SYSTEM COMPONENT YKNX-RELATED"/>
    <property type="match status" value="1"/>
</dbReference>
<keyword evidence="2 3" id="KW-0175">Coiled coil</keyword>
<evidence type="ECO:0000256" key="2">
    <source>
        <dbReference type="ARBA" id="ARBA00023054"/>
    </source>
</evidence>
<dbReference type="AlphaFoldDB" id="A0A0V7ZY56"/>
<name>A0A0V7ZY56_9CYAN</name>
<dbReference type="Gene3D" id="2.40.30.170">
    <property type="match status" value="1"/>
</dbReference>
<evidence type="ECO:0000313" key="5">
    <source>
        <dbReference type="Proteomes" id="UP000053372"/>
    </source>
</evidence>
<keyword evidence="5" id="KW-1185">Reference proteome</keyword>
<dbReference type="Proteomes" id="UP000053372">
    <property type="component" value="Unassembled WGS sequence"/>
</dbReference>
<protein>
    <submittedName>
        <fullName evidence="4">Hemolysin D</fullName>
    </submittedName>
</protein>
<reference evidence="4 5" key="1">
    <citation type="journal article" date="2015" name="Genome Announc.">
        <title>Draft Genome of the Euendolithic (true boring) Cyanobacterium Mastigocoleus testarum strain BC008.</title>
        <authorList>
            <person name="Guida B.S."/>
            <person name="Garcia-Pichel F."/>
        </authorList>
    </citation>
    <scope>NUCLEOTIDE SEQUENCE [LARGE SCALE GENOMIC DNA]</scope>
    <source>
        <strain evidence="4 5">BC008</strain>
    </source>
</reference>
<gene>
    <name evidence="4" type="ORF">BC008_35355</name>
</gene>
<dbReference type="InterPro" id="IPR050465">
    <property type="entry name" value="UPF0194_transport"/>
</dbReference>
<accession>A0A0V7ZY56</accession>
<comment type="caution">
    <text evidence="4">The sequence shown here is derived from an EMBL/GenBank/DDBJ whole genome shotgun (WGS) entry which is preliminary data.</text>
</comment>
<evidence type="ECO:0000313" key="4">
    <source>
        <dbReference type="EMBL" id="KST69481.1"/>
    </source>
</evidence>
<feature type="coiled-coil region" evidence="3">
    <location>
        <begin position="85"/>
        <end position="112"/>
    </location>
</feature>
<sequence length="454" mass="49889">MLALSIISIVMVGISFVSLNRSQSETNKATTAVNPKPTITTINALGRLEPRGEVIKISAPSSFGQGSLVAKVLVTQGQKVKAGQLIAILEERDQKEASLNEAKQQVKVAMSRLAQVRAGAKQGEIAFREATINRLRAELQGETQTQKAEITRLKVQLRGETLTQRATVNRLEAELQGQKRILQSTVARSGAQKRNAQTEVKRFENLFQEGAISSQEVENKRLTAETSTQQLLESQATQRKTIATLQEQINEAKAKQETTIATLQQQINEAKAKREKIIVTLQQQINEAKGQLNQTMEVRPTDVANAQAEIDSALATVKRIQTELDSTYIRAPKAGRILKINTKPGETTGNEGIVEMAETDQMYAIAEIYESDIGKIRPGQTATITSLNKTFNGKLQGKVETIGWQVAKKDILDSDPTSDTDARVIEVKIRLEKTASQKVANLTNLQVNVEINTL</sequence>
<dbReference type="GO" id="GO:0030313">
    <property type="term" value="C:cell envelope"/>
    <property type="evidence" value="ECO:0007669"/>
    <property type="project" value="UniProtKB-SubCell"/>
</dbReference>
<dbReference type="NCBIfam" id="TIGR02971">
    <property type="entry name" value="heterocyst_DevB"/>
    <property type="match status" value="1"/>
</dbReference>
<dbReference type="PANTHER" id="PTHR32347:SF27">
    <property type="entry name" value="RND EFFLUX PUMP MEMBRANE FUSION PROTEIN BARREL-SANDWICH DOMAIN-CONTAINING PROTEIN"/>
    <property type="match status" value="1"/>
</dbReference>
<dbReference type="InterPro" id="IPR014315">
    <property type="entry name" value="ABC_heterocyst_DevB"/>
</dbReference>
<evidence type="ECO:0000256" key="3">
    <source>
        <dbReference type="SAM" id="Coils"/>
    </source>
</evidence>
<evidence type="ECO:0000256" key="1">
    <source>
        <dbReference type="ARBA" id="ARBA00004196"/>
    </source>
</evidence>
<feature type="coiled-coil region" evidence="3">
    <location>
        <begin position="235"/>
        <end position="323"/>
    </location>
</feature>
<proteinExistence type="predicted"/>
<dbReference type="SUPFAM" id="SSF111369">
    <property type="entry name" value="HlyD-like secretion proteins"/>
    <property type="match status" value="1"/>
</dbReference>
<organism evidence="4 5">
    <name type="scientific">Mastigocoleus testarum BC008</name>
    <dbReference type="NCBI Taxonomy" id="371196"/>
    <lineage>
        <taxon>Bacteria</taxon>
        <taxon>Bacillati</taxon>
        <taxon>Cyanobacteriota</taxon>
        <taxon>Cyanophyceae</taxon>
        <taxon>Nostocales</taxon>
        <taxon>Hapalosiphonaceae</taxon>
        <taxon>Mastigocoleus</taxon>
    </lineage>
</organism>